<evidence type="ECO:0000256" key="2">
    <source>
        <dbReference type="SAM" id="Phobius"/>
    </source>
</evidence>
<dbReference type="Pfam" id="PF23041">
    <property type="entry name" value="DUF7036"/>
    <property type="match status" value="2"/>
</dbReference>
<feature type="domain" description="DUF7036" evidence="3">
    <location>
        <begin position="94"/>
        <end position="185"/>
    </location>
</feature>
<dbReference type="PANTHER" id="PTHR33826">
    <property type="entry name" value="F20B24.21"/>
    <property type="match status" value="1"/>
</dbReference>
<dbReference type="InterPro" id="IPR055464">
    <property type="entry name" value="DUF7036"/>
</dbReference>
<evidence type="ECO:0000313" key="5">
    <source>
        <dbReference type="Proteomes" id="UP000230069"/>
    </source>
</evidence>
<dbReference type="InParanoid" id="A0A2G5CAZ3"/>
<gene>
    <name evidence="4" type="ORF">AQUCO_06900015v1</name>
</gene>
<protein>
    <recommendedName>
        <fullName evidence="3">DUF7036 domain-containing protein</fullName>
    </recommendedName>
</protein>
<organism evidence="4 5">
    <name type="scientific">Aquilegia coerulea</name>
    <name type="common">Rocky mountain columbine</name>
    <dbReference type="NCBI Taxonomy" id="218851"/>
    <lineage>
        <taxon>Eukaryota</taxon>
        <taxon>Viridiplantae</taxon>
        <taxon>Streptophyta</taxon>
        <taxon>Embryophyta</taxon>
        <taxon>Tracheophyta</taxon>
        <taxon>Spermatophyta</taxon>
        <taxon>Magnoliopsida</taxon>
        <taxon>Ranunculales</taxon>
        <taxon>Ranunculaceae</taxon>
        <taxon>Thalictroideae</taxon>
        <taxon>Aquilegia</taxon>
    </lineage>
</organism>
<feature type="region of interest" description="Disordered" evidence="1">
    <location>
        <begin position="402"/>
        <end position="500"/>
    </location>
</feature>
<dbReference type="AlphaFoldDB" id="A0A2G5CAZ3"/>
<proteinExistence type="predicted"/>
<feature type="compositionally biased region" description="Low complexity" evidence="1">
    <location>
        <begin position="441"/>
        <end position="455"/>
    </location>
</feature>
<keyword evidence="2" id="KW-0812">Transmembrane</keyword>
<evidence type="ECO:0000256" key="1">
    <source>
        <dbReference type="SAM" id="MobiDB-lite"/>
    </source>
</evidence>
<dbReference type="STRING" id="218851.A0A2G5CAZ3"/>
<feature type="domain" description="DUF7036" evidence="3">
    <location>
        <begin position="218"/>
        <end position="311"/>
    </location>
</feature>
<keyword evidence="2" id="KW-1133">Transmembrane helix</keyword>
<dbReference type="PANTHER" id="PTHR33826:SF4">
    <property type="entry name" value="F20B24.21"/>
    <property type="match status" value="1"/>
</dbReference>
<dbReference type="EMBL" id="KZ305086">
    <property type="protein sequence ID" value="PIA28452.1"/>
    <property type="molecule type" value="Genomic_DNA"/>
</dbReference>
<keyword evidence="2" id="KW-0472">Membrane</keyword>
<feature type="region of interest" description="Disordered" evidence="1">
    <location>
        <begin position="329"/>
        <end position="373"/>
    </location>
</feature>
<dbReference type="OrthoDB" id="611787at2759"/>
<feature type="compositionally biased region" description="Pro residues" evidence="1">
    <location>
        <begin position="402"/>
        <end position="412"/>
    </location>
</feature>
<evidence type="ECO:0000259" key="3">
    <source>
        <dbReference type="Pfam" id="PF23041"/>
    </source>
</evidence>
<feature type="compositionally biased region" description="Polar residues" evidence="1">
    <location>
        <begin position="415"/>
        <end position="425"/>
    </location>
</feature>
<feature type="transmembrane region" description="Helical" evidence="2">
    <location>
        <begin position="51"/>
        <end position="69"/>
    </location>
</feature>
<accession>A0A2G5CAZ3</accession>
<reference evidence="4 5" key="1">
    <citation type="submission" date="2017-09" db="EMBL/GenBank/DDBJ databases">
        <title>WGS assembly of Aquilegia coerulea Goldsmith.</title>
        <authorList>
            <person name="Hodges S."/>
            <person name="Kramer E."/>
            <person name="Nordborg M."/>
            <person name="Tomkins J."/>
            <person name="Borevitz J."/>
            <person name="Derieg N."/>
            <person name="Yan J."/>
            <person name="Mihaltcheva S."/>
            <person name="Hayes R.D."/>
            <person name="Rokhsar D."/>
        </authorList>
    </citation>
    <scope>NUCLEOTIDE SEQUENCE [LARGE SCALE GENOMIC DNA]</scope>
    <source>
        <strain evidence="5">cv. Goldsmith</strain>
    </source>
</reference>
<keyword evidence="5" id="KW-1185">Reference proteome</keyword>
<evidence type="ECO:0000313" key="4">
    <source>
        <dbReference type="EMBL" id="PIA28452.1"/>
    </source>
</evidence>
<sequence>MGKIYQTQQQLQEQNQENNQTTSTSTSASLYCFDCCSIGCIRIWNSFSFKCLFILILSVSLFLSAIFWIPPFNRLRSGFDANAADTLNVTAKASFRLQKPVSLLVPHTKTLEDDIMDEIGLPKTKVSILSIHQAATSNWTDVVFGVLPDPNNVPINLVSLSVLRSSLVELFLQQVNLSLTTSIFGKPSSFEILKLSGGINVVPVPSASIFRAPQVLFNFTLNNSISQIEDCLDQLRAQLKYGLHLRAFENVYVKLSNDNGSTVDPPVTVEASVLSDIGSHYLLPQRLKQLAQTITKSPPAKNLGLDHSVFGKVKGISLSSILNRTLHASTWPPSPSPSPSASTSPSPSPSEENYNTPPFGSPHSAPSPIYASSPASHDLSPCSHCGASFPYAPIPAFAPQPISPPISGPPVPSVATNSPRQSPCHGSTVAPSPVPQTHFDPSSSPASSPYASTPSPLGPTLQLTPDLPPSPAVSHGSHDQSRIRGQAPALQERASSPLSPSPSFVLVAAASAPDLRYRDMWLIGVLVSWLFHFQCEPY</sequence>
<name>A0A2G5CAZ3_AQUCA</name>
<dbReference type="Proteomes" id="UP000230069">
    <property type="component" value="Unassembled WGS sequence"/>
</dbReference>
<feature type="compositionally biased region" description="Low complexity" evidence="1">
    <location>
        <begin position="361"/>
        <end position="373"/>
    </location>
</feature>